<dbReference type="AlphaFoldDB" id="A0A2U0HTB2"/>
<sequence length="90" mass="10427">MKNPFETLHSEIEEVKGLVQQLVNKPKEDYSSKLYSINEAAALLKVNRQTIRNHIDKGNIQANTIGRRILIPHKELFDALNQVKSIKYKR</sequence>
<name>A0A2U0HTB2_9FLAO</name>
<comment type="caution">
    <text evidence="2">The sequence shown here is derived from an EMBL/GenBank/DDBJ whole genome shotgun (WGS) entry which is preliminary data.</text>
</comment>
<protein>
    <submittedName>
        <fullName evidence="2">DNA-binding protein</fullName>
    </submittedName>
</protein>
<organism evidence="2 3">
    <name type="scientific">Marixanthomonas spongiae</name>
    <dbReference type="NCBI Taxonomy" id="2174845"/>
    <lineage>
        <taxon>Bacteria</taxon>
        <taxon>Pseudomonadati</taxon>
        <taxon>Bacteroidota</taxon>
        <taxon>Flavobacteriia</taxon>
        <taxon>Flavobacteriales</taxon>
        <taxon>Flavobacteriaceae</taxon>
        <taxon>Marixanthomonas</taxon>
    </lineage>
</organism>
<dbReference type="RefSeq" id="WP_116695659.1">
    <property type="nucleotide sequence ID" value="NZ_QEHR01000017.1"/>
</dbReference>
<feature type="domain" description="Helix-turn-helix" evidence="1">
    <location>
        <begin position="34"/>
        <end position="82"/>
    </location>
</feature>
<dbReference type="GO" id="GO:0003677">
    <property type="term" value="F:DNA binding"/>
    <property type="evidence" value="ECO:0007669"/>
    <property type="project" value="UniProtKB-KW"/>
</dbReference>
<dbReference type="SUPFAM" id="SSF46955">
    <property type="entry name" value="Putative DNA-binding domain"/>
    <property type="match status" value="1"/>
</dbReference>
<accession>A0A2U0HTB2</accession>
<dbReference type="EMBL" id="QEHR01000017">
    <property type="protein sequence ID" value="PVW11990.1"/>
    <property type="molecule type" value="Genomic_DNA"/>
</dbReference>
<proteinExistence type="predicted"/>
<gene>
    <name evidence="2" type="ORF">DDV96_15340</name>
</gene>
<evidence type="ECO:0000313" key="2">
    <source>
        <dbReference type="EMBL" id="PVW11990.1"/>
    </source>
</evidence>
<dbReference type="OrthoDB" id="1262642at2"/>
<dbReference type="InterPro" id="IPR010093">
    <property type="entry name" value="SinI_DNA-bd"/>
</dbReference>
<dbReference type="InterPro" id="IPR009061">
    <property type="entry name" value="DNA-bd_dom_put_sf"/>
</dbReference>
<dbReference type="Proteomes" id="UP000245962">
    <property type="component" value="Unassembled WGS sequence"/>
</dbReference>
<evidence type="ECO:0000259" key="1">
    <source>
        <dbReference type="Pfam" id="PF12728"/>
    </source>
</evidence>
<evidence type="ECO:0000313" key="3">
    <source>
        <dbReference type="Proteomes" id="UP000245962"/>
    </source>
</evidence>
<reference evidence="2 3" key="1">
    <citation type="submission" date="2018-04" db="EMBL/GenBank/DDBJ databases">
        <title>Marixanthomonas spongiae HN-E44 sp. nov., isolated from a marine sponge.</title>
        <authorList>
            <person name="Luo L."/>
            <person name="Zhuang L."/>
        </authorList>
    </citation>
    <scope>NUCLEOTIDE SEQUENCE [LARGE SCALE GENOMIC DNA]</scope>
    <source>
        <strain evidence="2 3">HN-E44</strain>
    </source>
</reference>
<dbReference type="Pfam" id="PF12728">
    <property type="entry name" value="HTH_17"/>
    <property type="match status" value="1"/>
</dbReference>
<dbReference type="NCBIfam" id="TIGR01764">
    <property type="entry name" value="excise"/>
    <property type="match status" value="1"/>
</dbReference>
<keyword evidence="3" id="KW-1185">Reference proteome</keyword>
<keyword evidence="2" id="KW-0238">DNA-binding</keyword>
<dbReference type="InterPro" id="IPR041657">
    <property type="entry name" value="HTH_17"/>
</dbReference>